<evidence type="ECO:0000313" key="12">
    <source>
        <dbReference type="Proteomes" id="UP000813444"/>
    </source>
</evidence>
<dbReference type="GO" id="GO:0001228">
    <property type="term" value="F:DNA-binding transcription activator activity, RNA polymerase II-specific"/>
    <property type="evidence" value="ECO:0007669"/>
    <property type="project" value="TreeGrafter"/>
</dbReference>
<dbReference type="SMART" id="SM00338">
    <property type="entry name" value="BRLZ"/>
    <property type="match status" value="1"/>
</dbReference>
<feature type="region of interest" description="Disordered" evidence="9">
    <location>
        <begin position="18"/>
        <end position="73"/>
    </location>
</feature>
<dbReference type="InterPro" id="IPR050936">
    <property type="entry name" value="AP-1-like"/>
</dbReference>
<dbReference type="CDD" id="cd14688">
    <property type="entry name" value="bZIP_YAP"/>
    <property type="match status" value="1"/>
</dbReference>
<evidence type="ECO:0000259" key="10">
    <source>
        <dbReference type="SMART" id="SM00338"/>
    </source>
</evidence>
<comment type="subcellular location">
    <subcellularLocation>
        <location evidence="2">Nucleus</location>
    </subcellularLocation>
</comment>
<evidence type="ECO:0000256" key="3">
    <source>
        <dbReference type="ARBA" id="ARBA00007163"/>
    </source>
</evidence>
<keyword evidence="5" id="KW-0238">DNA-binding</keyword>
<comment type="caution">
    <text evidence="11">The sequence shown here is derived from an EMBL/GenBank/DDBJ whole genome shotgun (WGS) entry which is preliminary data.</text>
</comment>
<keyword evidence="7" id="KW-0539">Nucleus</keyword>
<dbReference type="SUPFAM" id="SSF57959">
    <property type="entry name" value="Leucine zipper domain"/>
    <property type="match status" value="1"/>
</dbReference>
<feature type="domain" description="BZIP" evidence="10">
    <location>
        <begin position="52"/>
        <end position="116"/>
    </location>
</feature>
<evidence type="ECO:0000256" key="1">
    <source>
        <dbReference type="ARBA" id="ARBA00004049"/>
    </source>
</evidence>
<evidence type="ECO:0000313" key="11">
    <source>
        <dbReference type="EMBL" id="KAH7328797.1"/>
    </source>
</evidence>
<dbReference type="Proteomes" id="UP000813444">
    <property type="component" value="Unassembled WGS sequence"/>
</dbReference>
<protein>
    <recommendedName>
        <fullName evidence="8">Putative transcription factor kapC</fullName>
    </recommendedName>
</protein>
<dbReference type="InterPro" id="IPR046347">
    <property type="entry name" value="bZIP_sf"/>
</dbReference>
<comment type="function">
    <text evidence="1">Putative transcription factor.</text>
</comment>
<feature type="compositionally biased region" description="Basic residues" evidence="9">
    <location>
        <begin position="62"/>
        <end position="73"/>
    </location>
</feature>
<reference evidence="11" key="1">
    <citation type="journal article" date="2021" name="Nat. Commun.">
        <title>Genetic determinants of endophytism in the Arabidopsis root mycobiome.</title>
        <authorList>
            <person name="Mesny F."/>
            <person name="Miyauchi S."/>
            <person name="Thiergart T."/>
            <person name="Pickel B."/>
            <person name="Atanasova L."/>
            <person name="Karlsson M."/>
            <person name="Huettel B."/>
            <person name="Barry K.W."/>
            <person name="Haridas S."/>
            <person name="Chen C."/>
            <person name="Bauer D."/>
            <person name="Andreopoulos W."/>
            <person name="Pangilinan J."/>
            <person name="LaButti K."/>
            <person name="Riley R."/>
            <person name="Lipzen A."/>
            <person name="Clum A."/>
            <person name="Drula E."/>
            <person name="Henrissat B."/>
            <person name="Kohler A."/>
            <person name="Grigoriev I.V."/>
            <person name="Martin F.M."/>
            <person name="Hacquard S."/>
        </authorList>
    </citation>
    <scope>NUCLEOTIDE SEQUENCE</scope>
    <source>
        <strain evidence="11">MPI-CAGE-CH-0235</strain>
    </source>
</reference>
<evidence type="ECO:0000256" key="5">
    <source>
        <dbReference type="ARBA" id="ARBA00023125"/>
    </source>
</evidence>
<organism evidence="11 12">
    <name type="scientific">Stachybotrys elegans</name>
    <dbReference type="NCBI Taxonomy" id="80388"/>
    <lineage>
        <taxon>Eukaryota</taxon>
        <taxon>Fungi</taxon>
        <taxon>Dikarya</taxon>
        <taxon>Ascomycota</taxon>
        <taxon>Pezizomycotina</taxon>
        <taxon>Sordariomycetes</taxon>
        <taxon>Hypocreomycetidae</taxon>
        <taxon>Hypocreales</taxon>
        <taxon>Stachybotryaceae</taxon>
        <taxon>Stachybotrys</taxon>
    </lineage>
</organism>
<evidence type="ECO:0000256" key="7">
    <source>
        <dbReference type="ARBA" id="ARBA00023242"/>
    </source>
</evidence>
<gene>
    <name evidence="11" type="ORF">B0I35DRAFT_473467</name>
</gene>
<evidence type="ECO:0000256" key="6">
    <source>
        <dbReference type="ARBA" id="ARBA00023163"/>
    </source>
</evidence>
<dbReference type="GO" id="GO:0090575">
    <property type="term" value="C:RNA polymerase II transcription regulator complex"/>
    <property type="evidence" value="ECO:0007669"/>
    <property type="project" value="TreeGrafter"/>
</dbReference>
<dbReference type="GO" id="GO:0000976">
    <property type="term" value="F:transcription cis-regulatory region binding"/>
    <property type="evidence" value="ECO:0007669"/>
    <property type="project" value="InterPro"/>
</dbReference>
<proteinExistence type="inferred from homology"/>
<feature type="compositionally biased region" description="Polar residues" evidence="9">
    <location>
        <begin position="31"/>
        <end position="42"/>
    </location>
</feature>
<dbReference type="InterPro" id="IPR004827">
    <property type="entry name" value="bZIP"/>
</dbReference>
<evidence type="ECO:0000256" key="2">
    <source>
        <dbReference type="ARBA" id="ARBA00004123"/>
    </source>
</evidence>
<keyword evidence="12" id="KW-1185">Reference proteome</keyword>
<evidence type="ECO:0000256" key="8">
    <source>
        <dbReference type="ARBA" id="ARBA00044067"/>
    </source>
</evidence>
<sequence>MEDDSRPSFSTFWKRVKEKTKEKQVEFIGHSKNSPQDDSSSPHGCEQSKAQDASDKAQQRRAQVRRAQKQHRQRKAEYILKLERDVEHYREAIVQIRAQSQTLYQENHAIKQILDGVMLGQQPIASVSSQPEPEPIALPLDVDVLSTQMQTQNLDGLTDLSTADPQSDLFGNINFDINDFSTVSLGIDEALGTPCFTITSPSWSTAPSTTSPSDSGLEHSVTPEQEQMAINFILALEHVCWDHFNEDHIIAHDEQLEGVAGHTLMASAYCMNNAPLDTYTEARLDCHNNSKSPNLQWQNQGVSLSTLHGLADSLNPSDDMELTPVQAWFEIASRYPPNVIYNPTVLNTLKQEFDGLVKCVYYGAVIDRFDFEAVLYKVLGQDPNTQSLEQTPLALE</sequence>
<accession>A0A8K0WWL1</accession>
<dbReference type="Gene3D" id="1.20.5.170">
    <property type="match status" value="1"/>
</dbReference>
<keyword evidence="4" id="KW-0805">Transcription regulation</keyword>
<dbReference type="EMBL" id="JAGPNK010000001">
    <property type="protein sequence ID" value="KAH7328797.1"/>
    <property type="molecule type" value="Genomic_DNA"/>
</dbReference>
<dbReference type="PANTHER" id="PTHR40621:SF11">
    <property type="entry name" value="TRANSCRIPTION FACTOR KAPC-RELATED"/>
    <property type="match status" value="1"/>
</dbReference>
<dbReference type="AlphaFoldDB" id="A0A8K0WWL1"/>
<evidence type="ECO:0000256" key="9">
    <source>
        <dbReference type="SAM" id="MobiDB-lite"/>
    </source>
</evidence>
<keyword evidence="6" id="KW-0804">Transcription</keyword>
<dbReference type="OrthoDB" id="5218140at2759"/>
<name>A0A8K0WWL1_9HYPO</name>
<evidence type="ECO:0000256" key="4">
    <source>
        <dbReference type="ARBA" id="ARBA00023015"/>
    </source>
</evidence>
<comment type="similarity">
    <text evidence="3">Belongs to the bZIP family.</text>
</comment>
<dbReference type="PANTHER" id="PTHR40621">
    <property type="entry name" value="TRANSCRIPTION FACTOR KAPC-RELATED"/>
    <property type="match status" value="1"/>
</dbReference>